<evidence type="ECO:0000259" key="8">
    <source>
        <dbReference type="PROSITE" id="PS50010"/>
    </source>
</evidence>
<feature type="region of interest" description="Disordered" evidence="5">
    <location>
        <begin position="373"/>
        <end position="415"/>
    </location>
</feature>
<feature type="region of interest" description="Disordered" evidence="5">
    <location>
        <begin position="274"/>
        <end position="312"/>
    </location>
</feature>
<dbReference type="Gene3D" id="2.30.29.30">
    <property type="entry name" value="Pleckstrin-homology domain (PH domain)/Phosphotyrosine-binding domain (PTB)"/>
    <property type="match status" value="1"/>
</dbReference>
<dbReference type="GO" id="GO:0016192">
    <property type="term" value="P:vesicle-mediated transport"/>
    <property type="evidence" value="ECO:0007669"/>
    <property type="project" value="UniProtKB-ARBA"/>
</dbReference>
<dbReference type="InterPro" id="IPR001452">
    <property type="entry name" value="SH3_domain"/>
</dbReference>
<dbReference type="GO" id="GO:0005085">
    <property type="term" value="F:guanyl-nucleotide exchange factor activity"/>
    <property type="evidence" value="ECO:0007669"/>
    <property type="project" value="InterPro"/>
</dbReference>
<feature type="domain" description="SH3" evidence="6">
    <location>
        <begin position="115"/>
        <end position="173"/>
    </location>
</feature>
<dbReference type="GO" id="GO:0005737">
    <property type="term" value="C:cytoplasm"/>
    <property type="evidence" value="ECO:0007669"/>
    <property type="project" value="UniProtKB-SubCell"/>
</dbReference>
<dbReference type="InterPro" id="IPR011993">
    <property type="entry name" value="PH-like_dom_sf"/>
</dbReference>
<dbReference type="InterPro" id="IPR000219">
    <property type="entry name" value="DH_dom"/>
</dbReference>
<dbReference type="SMART" id="SM00325">
    <property type="entry name" value="RhoGEF"/>
    <property type="match status" value="1"/>
</dbReference>
<dbReference type="SUPFAM" id="SSF48065">
    <property type="entry name" value="DBL homology domain (DH-domain)"/>
    <property type="match status" value="1"/>
</dbReference>
<accession>A0AAV2PP21</accession>
<dbReference type="PROSITE" id="PS50002">
    <property type="entry name" value="SH3"/>
    <property type="match status" value="5"/>
</dbReference>
<dbReference type="SMART" id="SM00326">
    <property type="entry name" value="SH3"/>
    <property type="match status" value="5"/>
</dbReference>
<dbReference type="SUPFAM" id="SSF50729">
    <property type="entry name" value="PH domain-like"/>
    <property type="match status" value="1"/>
</dbReference>
<sequence length="912" mass="100996">MEAAAGSPTEAWARDNGAEITEDGRRYRALYQFDARNGDELSFMPGDIIIVSTAEGAEPGWLGGTLQGAHGWFPEAYCELFDGVDAEPSAVEEVARTQLEQIPEEGIDSTAVVQQTLGEALGIFPWRAKQNNHLSFNKGDRIVVREQQDQWWYGEINGAGGWFPHSYVRMVSGPGAVTSPATTPLEAPEEPPMPETLINDEVSEYYMALYPYESPEVGDLTFEAGAVILVVKKEGDWWHGISDQRSGVFLPTMYRFVLVSAFLCTGVDEVSDELSWTSSSDDGGGLGGGGPVLDADEDEDDDEEGKGKKPEIATVIAPYDATSNNQLNLQRGQLIMIRKKTPSGWWEGELQARGKKRQIGWFPASYVKVLGGSSRSTPTSMELTNREDAPPPDLETPGSQTGDMTPGSTTYKGNGASRGVEVVEALYPYTAMNDDEINFEAGAIITVLDKEDEAWWKGTLKGVTGMFPSNYVQPVPASGVSAANAVGTPEAENFDSLCCRSSKESSNNNRKVSWQFSPGSPVERKRQAVIKEIIATESSYLSEMTLVQKAFIQPMKSSGVITQKELDLIFVNWDELINANSYFNKALKVRCKNSSGEGITMIADVLCQQLPTKFHINPLWYWSALQIAQLTPYLRFCSLQLKGSSLLGEKCSSGGAWSDVIRQCQEHSTVQGHTLTSFLLKPMQRITRYPLLIKQVNEAVSQRDNTDKLEWMQSHVHCEGLPERLVFNSLTNTLGPRKLLHTGVLHKAKSRKELVAFLLSDFLLLTMPSKSVASCTTLAALERHLSDNKCTMYRKPMFLSDLQEEADKDSELCLSLKSPQSGDVHLSAPTANERNNWLKKIAMAKNHLSDTERSLLQRNQSKFLGRTEIRIWQVHEEAKNQPGPQLHKMKLQEVQSGEVILKISLQLFDRAL</sequence>
<dbReference type="CDD" id="cd11839">
    <property type="entry name" value="SH3_Intersectin_4"/>
    <property type="match status" value="1"/>
</dbReference>
<protein>
    <submittedName>
        <fullName evidence="9">Uncharacterized protein</fullName>
    </submittedName>
</protein>
<feature type="domain" description="PH" evidence="7">
    <location>
        <begin position="738"/>
        <end position="846"/>
    </location>
</feature>
<feature type="domain" description="SH3" evidence="6">
    <location>
        <begin position="308"/>
        <end position="372"/>
    </location>
</feature>
<proteinExistence type="predicted"/>
<dbReference type="AlphaFoldDB" id="A0AAV2PP21"/>
<comment type="caution">
    <text evidence="9">The sequence shown here is derived from an EMBL/GenBank/DDBJ whole genome shotgun (WGS) entry which is preliminary data.</text>
</comment>
<dbReference type="InterPro" id="IPR051480">
    <property type="entry name" value="Endocytic_GEF_Adapter"/>
</dbReference>
<dbReference type="InterPro" id="IPR036028">
    <property type="entry name" value="SH3-like_dom_sf"/>
</dbReference>
<evidence type="ECO:0000313" key="9">
    <source>
        <dbReference type="EMBL" id="CAL4061181.1"/>
    </source>
</evidence>
<dbReference type="GO" id="GO:0035025">
    <property type="term" value="P:positive regulation of Rho protein signal transduction"/>
    <property type="evidence" value="ECO:0007669"/>
    <property type="project" value="TreeGrafter"/>
</dbReference>
<keyword evidence="3" id="KW-0963">Cytoplasm</keyword>
<evidence type="ECO:0000256" key="4">
    <source>
        <dbReference type="PROSITE-ProRule" id="PRU00192"/>
    </source>
</evidence>
<dbReference type="CDD" id="cd11837">
    <property type="entry name" value="SH3_Intersectin_2"/>
    <property type="match status" value="1"/>
</dbReference>
<dbReference type="SMART" id="SM00233">
    <property type="entry name" value="PH"/>
    <property type="match status" value="1"/>
</dbReference>
<feature type="domain" description="SH3" evidence="6">
    <location>
        <begin position="418"/>
        <end position="477"/>
    </location>
</feature>
<evidence type="ECO:0000259" key="6">
    <source>
        <dbReference type="PROSITE" id="PS50002"/>
    </source>
</evidence>
<evidence type="ECO:0000256" key="5">
    <source>
        <dbReference type="SAM" id="MobiDB-lite"/>
    </source>
</evidence>
<dbReference type="FunFam" id="2.30.30.40:FF:000072">
    <property type="entry name" value="Unconventional Myosin IB"/>
    <property type="match status" value="1"/>
</dbReference>
<organism evidence="9 10">
    <name type="scientific">Meganyctiphanes norvegica</name>
    <name type="common">Northern krill</name>
    <name type="synonym">Thysanopoda norvegica</name>
    <dbReference type="NCBI Taxonomy" id="48144"/>
    <lineage>
        <taxon>Eukaryota</taxon>
        <taxon>Metazoa</taxon>
        <taxon>Ecdysozoa</taxon>
        <taxon>Arthropoda</taxon>
        <taxon>Crustacea</taxon>
        <taxon>Multicrustacea</taxon>
        <taxon>Malacostraca</taxon>
        <taxon>Eumalacostraca</taxon>
        <taxon>Eucarida</taxon>
        <taxon>Euphausiacea</taxon>
        <taxon>Euphausiidae</taxon>
        <taxon>Meganyctiphanes</taxon>
    </lineage>
</organism>
<feature type="domain" description="DH" evidence="8">
    <location>
        <begin position="525"/>
        <end position="708"/>
    </location>
</feature>
<dbReference type="PANTHER" id="PTHR46006:SF6">
    <property type="entry name" value="INTERSECTIN-2 ISOFORM X1"/>
    <property type="match status" value="1"/>
</dbReference>
<dbReference type="PANTHER" id="PTHR46006">
    <property type="entry name" value="RHO GUANINE NUCLEOTIDE EXCHANGE FACTOR AT 64C, ISOFORM A"/>
    <property type="match status" value="1"/>
</dbReference>
<feature type="compositionally biased region" description="Acidic residues" evidence="5">
    <location>
        <begin position="294"/>
        <end position="304"/>
    </location>
</feature>
<evidence type="ECO:0000256" key="3">
    <source>
        <dbReference type="ARBA" id="ARBA00022490"/>
    </source>
</evidence>
<evidence type="ECO:0000313" key="10">
    <source>
        <dbReference type="Proteomes" id="UP001497623"/>
    </source>
</evidence>
<dbReference type="InterPro" id="IPR035899">
    <property type="entry name" value="DBL_dom_sf"/>
</dbReference>
<evidence type="ECO:0000256" key="1">
    <source>
        <dbReference type="ARBA" id="ARBA00004496"/>
    </source>
</evidence>
<feature type="domain" description="SH3" evidence="6">
    <location>
        <begin position="22"/>
        <end position="83"/>
    </location>
</feature>
<dbReference type="EMBL" id="CAXKWB010000550">
    <property type="protein sequence ID" value="CAL4061181.1"/>
    <property type="molecule type" value="Genomic_DNA"/>
</dbReference>
<dbReference type="Pfam" id="PF07653">
    <property type="entry name" value="SH3_2"/>
    <property type="match status" value="2"/>
</dbReference>
<keyword evidence="10" id="KW-1185">Reference proteome</keyword>
<dbReference type="CDD" id="cd00160">
    <property type="entry name" value="RhoGEF"/>
    <property type="match status" value="1"/>
</dbReference>
<name>A0AAV2PP21_MEGNR</name>
<evidence type="ECO:0000259" key="7">
    <source>
        <dbReference type="PROSITE" id="PS50003"/>
    </source>
</evidence>
<dbReference type="InterPro" id="IPR001849">
    <property type="entry name" value="PH_domain"/>
</dbReference>
<dbReference type="PROSITE" id="PS50010">
    <property type="entry name" value="DH_2"/>
    <property type="match status" value="1"/>
</dbReference>
<dbReference type="Pfam" id="PF14604">
    <property type="entry name" value="SH3_9"/>
    <property type="match status" value="2"/>
</dbReference>
<comment type="subcellular location">
    <subcellularLocation>
        <location evidence="1">Cytoplasm</location>
    </subcellularLocation>
</comment>
<reference evidence="9 10" key="1">
    <citation type="submission" date="2024-05" db="EMBL/GenBank/DDBJ databases">
        <authorList>
            <person name="Wallberg A."/>
        </authorList>
    </citation>
    <scope>NUCLEOTIDE SEQUENCE [LARGE SCALE GENOMIC DNA]</scope>
</reference>
<dbReference type="Gene3D" id="2.30.30.40">
    <property type="entry name" value="SH3 Domains"/>
    <property type="match status" value="5"/>
</dbReference>
<dbReference type="PRINTS" id="PR00452">
    <property type="entry name" value="SH3DOMAIN"/>
</dbReference>
<dbReference type="SUPFAM" id="SSF50044">
    <property type="entry name" value="SH3-domain"/>
    <property type="match status" value="5"/>
</dbReference>
<feature type="domain" description="SH3" evidence="6">
    <location>
        <begin position="201"/>
        <end position="259"/>
    </location>
</feature>
<dbReference type="PROSITE" id="PS50003">
    <property type="entry name" value="PH_DOMAIN"/>
    <property type="match status" value="1"/>
</dbReference>
<feature type="compositionally biased region" description="Gly residues" evidence="5">
    <location>
        <begin position="282"/>
        <end position="291"/>
    </location>
</feature>
<feature type="compositionally biased region" description="Polar residues" evidence="5">
    <location>
        <begin position="397"/>
        <end position="412"/>
    </location>
</feature>
<dbReference type="Pfam" id="PF00018">
    <property type="entry name" value="SH3_1"/>
    <property type="match status" value="1"/>
</dbReference>
<feature type="non-terminal residue" evidence="9">
    <location>
        <position position="912"/>
    </location>
</feature>
<feature type="compositionally biased region" description="Polar residues" evidence="5">
    <location>
        <begin position="373"/>
        <end position="383"/>
    </location>
</feature>
<evidence type="ECO:0000256" key="2">
    <source>
        <dbReference type="ARBA" id="ARBA00022443"/>
    </source>
</evidence>
<dbReference type="PRINTS" id="PR00499">
    <property type="entry name" value="P67PHOX"/>
</dbReference>
<keyword evidence="2 4" id="KW-0728">SH3 domain</keyword>
<dbReference type="Pfam" id="PF16652">
    <property type="entry name" value="PH_13"/>
    <property type="match status" value="1"/>
</dbReference>
<dbReference type="Pfam" id="PF00621">
    <property type="entry name" value="RhoGEF"/>
    <property type="match status" value="1"/>
</dbReference>
<dbReference type="Proteomes" id="UP001497623">
    <property type="component" value="Unassembled WGS sequence"/>
</dbReference>
<gene>
    <name evidence="9" type="ORF">MNOR_LOCUS1931</name>
</gene>
<dbReference type="Gene3D" id="1.20.900.10">
    <property type="entry name" value="Dbl homology (DH) domain"/>
    <property type="match status" value="1"/>
</dbReference>